<proteinExistence type="predicted"/>
<evidence type="ECO:0000259" key="1">
    <source>
        <dbReference type="PROSITE" id="PS50846"/>
    </source>
</evidence>
<name>A0A1G9PNR8_9CORY</name>
<evidence type="ECO:0000313" key="2">
    <source>
        <dbReference type="EMBL" id="SDM00253.1"/>
    </source>
</evidence>
<dbReference type="PROSITE" id="PS50846">
    <property type="entry name" value="HMA_2"/>
    <property type="match status" value="1"/>
</dbReference>
<evidence type="ECO:0000313" key="3">
    <source>
        <dbReference type="Proteomes" id="UP000199350"/>
    </source>
</evidence>
<gene>
    <name evidence="2" type="ORF">SAMN04488535_1528</name>
</gene>
<dbReference type="CDD" id="cd00371">
    <property type="entry name" value="HMA"/>
    <property type="match status" value="1"/>
</dbReference>
<sequence>MTVRQFTVEGMTCTHCEASVKEEVSAIAGVTDVSVDHTTGALEVSGDGFSAEEVAKAVHEAGYSLK</sequence>
<dbReference type="Gene3D" id="3.30.70.100">
    <property type="match status" value="1"/>
</dbReference>
<dbReference type="GO" id="GO:0046872">
    <property type="term" value="F:metal ion binding"/>
    <property type="evidence" value="ECO:0007669"/>
    <property type="project" value="InterPro"/>
</dbReference>
<keyword evidence="3" id="KW-1185">Reference proteome</keyword>
<dbReference type="AlphaFoldDB" id="A0A1G9PNR8"/>
<dbReference type="Proteomes" id="UP000199350">
    <property type="component" value="Chromosome I"/>
</dbReference>
<organism evidence="2 3">
    <name type="scientific">Corynebacterium mycetoides</name>
    <dbReference type="NCBI Taxonomy" id="38302"/>
    <lineage>
        <taxon>Bacteria</taxon>
        <taxon>Bacillati</taxon>
        <taxon>Actinomycetota</taxon>
        <taxon>Actinomycetes</taxon>
        <taxon>Mycobacteriales</taxon>
        <taxon>Corynebacteriaceae</taxon>
        <taxon>Corynebacterium</taxon>
    </lineage>
</organism>
<dbReference type="OrthoDB" id="9813965at2"/>
<dbReference type="InterPro" id="IPR036163">
    <property type="entry name" value="HMA_dom_sf"/>
</dbReference>
<reference evidence="3" key="1">
    <citation type="submission" date="2016-10" db="EMBL/GenBank/DDBJ databases">
        <authorList>
            <person name="Varghese N."/>
            <person name="Submissions S."/>
        </authorList>
    </citation>
    <scope>NUCLEOTIDE SEQUENCE [LARGE SCALE GENOMIC DNA]</scope>
    <source>
        <strain evidence="3">DSM 20632</strain>
    </source>
</reference>
<protein>
    <submittedName>
        <fullName evidence="2">Copper chaperone CopZ</fullName>
    </submittedName>
</protein>
<feature type="domain" description="HMA" evidence="1">
    <location>
        <begin position="2"/>
        <end position="66"/>
    </location>
</feature>
<dbReference type="Pfam" id="PF00403">
    <property type="entry name" value="HMA"/>
    <property type="match status" value="1"/>
</dbReference>
<accession>A0A1G9PNR8</accession>
<dbReference type="SUPFAM" id="SSF55008">
    <property type="entry name" value="HMA, heavy metal-associated domain"/>
    <property type="match status" value="1"/>
</dbReference>
<dbReference type="EMBL" id="LT629700">
    <property type="protein sequence ID" value="SDM00253.1"/>
    <property type="molecule type" value="Genomic_DNA"/>
</dbReference>
<dbReference type="InterPro" id="IPR006121">
    <property type="entry name" value="HMA_dom"/>
</dbReference>
<dbReference type="RefSeq" id="WP_092150783.1">
    <property type="nucleotide sequence ID" value="NZ_LT629700.1"/>
</dbReference>
<dbReference type="STRING" id="38302.SAMN04488535_1528"/>